<feature type="compositionally biased region" description="Pro residues" evidence="8">
    <location>
        <begin position="1"/>
        <end position="11"/>
    </location>
</feature>
<dbReference type="InterPro" id="IPR027640">
    <property type="entry name" value="Kinesin-like_fam"/>
</dbReference>
<evidence type="ECO:0000256" key="2">
    <source>
        <dbReference type="ARBA" id="ARBA00022741"/>
    </source>
</evidence>
<keyword evidence="3 5" id="KW-0067">ATP-binding</keyword>
<dbReference type="SMART" id="SM00129">
    <property type="entry name" value="KISc"/>
    <property type="match status" value="1"/>
</dbReference>
<evidence type="ECO:0000313" key="11">
    <source>
        <dbReference type="Proteomes" id="UP000653305"/>
    </source>
</evidence>
<evidence type="ECO:0000256" key="3">
    <source>
        <dbReference type="ARBA" id="ARBA00022840"/>
    </source>
</evidence>
<evidence type="ECO:0000313" key="10">
    <source>
        <dbReference type="EMBL" id="GFP95249.1"/>
    </source>
</evidence>
<keyword evidence="2 5" id="KW-0547">Nucleotide-binding</keyword>
<evidence type="ECO:0000256" key="1">
    <source>
        <dbReference type="ARBA" id="ARBA00022701"/>
    </source>
</evidence>
<evidence type="ECO:0000256" key="4">
    <source>
        <dbReference type="ARBA" id="ARBA00023175"/>
    </source>
</evidence>
<dbReference type="InterPro" id="IPR036961">
    <property type="entry name" value="Kinesin_motor_dom_sf"/>
</dbReference>
<evidence type="ECO:0000259" key="9">
    <source>
        <dbReference type="PROSITE" id="PS50067"/>
    </source>
</evidence>
<dbReference type="PRINTS" id="PR00380">
    <property type="entry name" value="KINESINHEAVY"/>
</dbReference>
<proteinExistence type="inferred from homology"/>
<feature type="region of interest" description="Disordered" evidence="8">
    <location>
        <begin position="746"/>
        <end position="781"/>
    </location>
</feature>
<dbReference type="Gene3D" id="3.40.850.10">
    <property type="entry name" value="Kinesin motor domain"/>
    <property type="match status" value="1"/>
</dbReference>
<dbReference type="GO" id="GO:0005634">
    <property type="term" value="C:nucleus"/>
    <property type="evidence" value="ECO:0007669"/>
    <property type="project" value="TreeGrafter"/>
</dbReference>
<evidence type="ECO:0000256" key="7">
    <source>
        <dbReference type="SAM" id="Coils"/>
    </source>
</evidence>
<keyword evidence="4 5" id="KW-0505">Motor protein</keyword>
<dbReference type="SUPFAM" id="SSF52540">
    <property type="entry name" value="P-loop containing nucleoside triphosphate hydrolases"/>
    <property type="match status" value="1"/>
</dbReference>
<comment type="similarity">
    <text evidence="5 6">Belongs to the TRAFAC class myosin-kinesin ATPase superfamily. Kinesin family.</text>
</comment>
<keyword evidence="11" id="KW-1185">Reference proteome</keyword>
<dbReference type="PROSITE" id="PS00411">
    <property type="entry name" value="KINESIN_MOTOR_1"/>
    <property type="match status" value="1"/>
</dbReference>
<reference evidence="10" key="1">
    <citation type="submission" date="2020-07" db="EMBL/GenBank/DDBJ databases">
        <title>Ethylene signaling mediates host invasion by parasitic plants.</title>
        <authorList>
            <person name="Yoshida S."/>
        </authorList>
    </citation>
    <scope>NUCLEOTIDE SEQUENCE</scope>
    <source>
        <strain evidence="10">Okayama</strain>
    </source>
</reference>
<dbReference type="GO" id="GO:0007018">
    <property type="term" value="P:microtubule-based movement"/>
    <property type="evidence" value="ECO:0007669"/>
    <property type="project" value="InterPro"/>
</dbReference>
<evidence type="ECO:0000256" key="8">
    <source>
        <dbReference type="SAM" id="MobiDB-lite"/>
    </source>
</evidence>
<organism evidence="10 11">
    <name type="scientific">Phtheirospermum japonicum</name>
    <dbReference type="NCBI Taxonomy" id="374723"/>
    <lineage>
        <taxon>Eukaryota</taxon>
        <taxon>Viridiplantae</taxon>
        <taxon>Streptophyta</taxon>
        <taxon>Embryophyta</taxon>
        <taxon>Tracheophyta</taxon>
        <taxon>Spermatophyta</taxon>
        <taxon>Magnoliopsida</taxon>
        <taxon>eudicotyledons</taxon>
        <taxon>Gunneridae</taxon>
        <taxon>Pentapetalae</taxon>
        <taxon>asterids</taxon>
        <taxon>lamiids</taxon>
        <taxon>Lamiales</taxon>
        <taxon>Orobanchaceae</taxon>
        <taxon>Orobanchaceae incertae sedis</taxon>
        <taxon>Phtheirospermum</taxon>
    </lineage>
</organism>
<dbReference type="AlphaFoldDB" id="A0A830C7H9"/>
<dbReference type="OrthoDB" id="123929at2759"/>
<dbReference type="Proteomes" id="UP000653305">
    <property type="component" value="Unassembled WGS sequence"/>
</dbReference>
<evidence type="ECO:0000256" key="5">
    <source>
        <dbReference type="PROSITE-ProRule" id="PRU00283"/>
    </source>
</evidence>
<keyword evidence="1 6" id="KW-0493">Microtubule</keyword>
<dbReference type="InterPro" id="IPR001752">
    <property type="entry name" value="Kinesin_motor_dom"/>
</dbReference>
<feature type="compositionally biased region" description="Basic and acidic residues" evidence="8">
    <location>
        <begin position="60"/>
        <end position="70"/>
    </location>
</feature>
<feature type="domain" description="Kinesin motor" evidence="9">
    <location>
        <begin position="74"/>
        <end position="433"/>
    </location>
</feature>
<dbReference type="GO" id="GO:0005524">
    <property type="term" value="F:ATP binding"/>
    <property type="evidence" value="ECO:0007669"/>
    <property type="project" value="UniProtKB-UniRule"/>
</dbReference>
<evidence type="ECO:0000256" key="6">
    <source>
        <dbReference type="RuleBase" id="RU000394"/>
    </source>
</evidence>
<comment type="caution">
    <text evidence="10">The sequence shown here is derived from an EMBL/GenBank/DDBJ whole genome shotgun (WGS) entry which is preliminary data.</text>
</comment>
<dbReference type="Pfam" id="PF00225">
    <property type="entry name" value="Kinesin"/>
    <property type="match status" value="1"/>
</dbReference>
<gene>
    <name evidence="10" type="ORF">PHJA_001669300</name>
</gene>
<feature type="compositionally biased region" description="Basic and acidic residues" evidence="8">
    <location>
        <begin position="809"/>
        <end position="818"/>
    </location>
</feature>
<protein>
    <recommendedName>
        <fullName evidence="6">Kinesin-like protein</fullName>
    </recommendedName>
</protein>
<dbReference type="InterPro" id="IPR019821">
    <property type="entry name" value="Kinesin_motor_CS"/>
</dbReference>
<dbReference type="InterPro" id="IPR027417">
    <property type="entry name" value="P-loop_NTPase"/>
</dbReference>
<feature type="region of interest" description="Disordered" evidence="8">
    <location>
        <begin position="804"/>
        <end position="827"/>
    </location>
</feature>
<dbReference type="GO" id="GO:0005871">
    <property type="term" value="C:kinesin complex"/>
    <property type="evidence" value="ECO:0007669"/>
    <property type="project" value="TreeGrafter"/>
</dbReference>
<dbReference type="PANTHER" id="PTHR24115">
    <property type="entry name" value="KINESIN-RELATED"/>
    <property type="match status" value="1"/>
</dbReference>
<dbReference type="GO" id="GO:0003777">
    <property type="term" value="F:microtubule motor activity"/>
    <property type="evidence" value="ECO:0007669"/>
    <property type="project" value="InterPro"/>
</dbReference>
<dbReference type="PROSITE" id="PS50067">
    <property type="entry name" value="KINESIN_MOTOR_2"/>
    <property type="match status" value="1"/>
</dbReference>
<feature type="compositionally biased region" description="Low complexity" evidence="8">
    <location>
        <begin position="747"/>
        <end position="774"/>
    </location>
</feature>
<sequence length="957" mass="105791">MEMKSPPPCPPTVTIRRNPPRKARATPSSAIPLREPISASPSIARPIFSGDHPPNPKNPDTIHPEPETKPLTENLKVFLRIRPLTVQKNSKIVADSKNAWPKNAKTKSNNLRPKTKKIIESCVQVNEDLRSVTVSTPQSLQETKRIKSEVHEGFSHVFGSEASQSDVYGEMVKPLVDDFLKGKSGMLAAMGPSGSGKTHTVFGCAREPGMVPLALRRIFSEDKNCATDLSRVFYLSMFEISTEKGKAERMVDLLHDGGDVGMQHSVLKGLQEAVVCDAQKAESLIAHGMLKRATATTNSNSQSSRSQCIINIRYDSGKDGEEVDSNAMLTIVDLAGAEREKKTGNQGARLLESNFINNTSMVFGLCLRSLLEHQKNRNKLLQKHYKNSLLTRYLRDYLEGKKRMMLILTVKPGVEDYLDTSFLLRQASPFTKIKFKTLEEPVISTSNKRPNQALPPVEQLKKFKFSESEVSLINKGNMDRGSLLMRKEKAGKAAKDCINPNIEDISDENLNEIHVSSDESVGLRINEESSVKGDFSKMPDEKNREYQIMQGLSKALLSVLKQYKAKLKGVETENCHLRDSLINEKTRSLDLENELASEKKRLLDLENELLELGSRCTYRDVSTDAVPDSLDDASSNLSQYQRVELQEVNLEVSSCSLKQLDESENDEKTDPSATNSIVTSVSCSGGAEHYSQQFEDPLEQSDETEVKDIKDICNVDVCVRSQEYSSCTKSADLVCYEDKCIEDVSSRSEASSESSAIMSQVSSRSEASSESGPESDQDAVNISGDVNNLEAESVFVSGGSCHAASVESESPKCSRDYGDVEDTEDEPVQLEDGTADEGLSLVEDQIVCVSADSKTIIISCESPPKDDICVHRDEERLNSEAHKVDPPVAVPPKQGSDAENITRFIPKHDSCTNLPPTEKPKRRLLPASSVLLKDIGILDIKDENDKPKVKFLIVLRD</sequence>
<feature type="coiled-coil region" evidence="7">
    <location>
        <begin position="588"/>
        <end position="615"/>
    </location>
</feature>
<feature type="region of interest" description="Disordered" evidence="8">
    <location>
        <begin position="1"/>
        <end position="70"/>
    </location>
</feature>
<dbReference type="GO" id="GO:0016887">
    <property type="term" value="F:ATP hydrolysis activity"/>
    <property type="evidence" value="ECO:0007669"/>
    <property type="project" value="TreeGrafter"/>
</dbReference>
<dbReference type="GO" id="GO:0008017">
    <property type="term" value="F:microtubule binding"/>
    <property type="evidence" value="ECO:0007669"/>
    <property type="project" value="InterPro"/>
</dbReference>
<dbReference type="EMBL" id="BMAC01000379">
    <property type="protein sequence ID" value="GFP95249.1"/>
    <property type="molecule type" value="Genomic_DNA"/>
</dbReference>
<keyword evidence="7" id="KW-0175">Coiled coil</keyword>
<dbReference type="GO" id="GO:0005874">
    <property type="term" value="C:microtubule"/>
    <property type="evidence" value="ECO:0007669"/>
    <property type="project" value="UniProtKB-KW"/>
</dbReference>
<feature type="binding site" evidence="5">
    <location>
        <begin position="191"/>
        <end position="198"/>
    </location>
    <ligand>
        <name>ATP</name>
        <dbReference type="ChEBI" id="CHEBI:30616"/>
    </ligand>
</feature>
<dbReference type="PANTHER" id="PTHR24115:SF1008">
    <property type="entry name" value="KINESIN-LIKE PROTEIN SUBITO"/>
    <property type="match status" value="1"/>
</dbReference>
<name>A0A830C7H9_9LAMI</name>
<accession>A0A830C7H9</accession>